<organism evidence="10 11">
    <name type="scientific">Potamilus streckersoni</name>
    <dbReference type="NCBI Taxonomy" id="2493646"/>
    <lineage>
        <taxon>Eukaryota</taxon>
        <taxon>Metazoa</taxon>
        <taxon>Spiralia</taxon>
        <taxon>Lophotrochozoa</taxon>
        <taxon>Mollusca</taxon>
        <taxon>Bivalvia</taxon>
        <taxon>Autobranchia</taxon>
        <taxon>Heteroconchia</taxon>
        <taxon>Palaeoheterodonta</taxon>
        <taxon>Unionida</taxon>
        <taxon>Unionoidea</taxon>
        <taxon>Unionidae</taxon>
        <taxon>Ambleminae</taxon>
        <taxon>Lampsilini</taxon>
        <taxon>Potamilus</taxon>
    </lineage>
</organism>
<dbReference type="NCBIfam" id="TIGR04056">
    <property type="entry name" value="OMP_RagA_SusC"/>
    <property type="match status" value="1"/>
</dbReference>
<accession>A0AAE0T7A8</accession>
<dbReference type="SUPFAM" id="SSF49464">
    <property type="entry name" value="Carboxypeptidase regulatory domain-like"/>
    <property type="match status" value="1"/>
</dbReference>
<proteinExistence type="predicted"/>
<dbReference type="InterPro" id="IPR008969">
    <property type="entry name" value="CarboxyPept-like_regulatory"/>
</dbReference>
<dbReference type="Gene3D" id="2.40.170.20">
    <property type="entry name" value="TonB-dependent receptor, beta-barrel domain"/>
    <property type="match status" value="1"/>
</dbReference>
<evidence type="ECO:0000256" key="5">
    <source>
        <dbReference type="ARBA" id="ARBA00023136"/>
    </source>
</evidence>
<keyword evidence="4" id="KW-0798">TonB box</keyword>
<evidence type="ECO:0000256" key="4">
    <source>
        <dbReference type="ARBA" id="ARBA00023077"/>
    </source>
</evidence>
<dbReference type="NCBIfam" id="TIGR04057">
    <property type="entry name" value="SusC_RagA_signa"/>
    <property type="match status" value="1"/>
</dbReference>
<evidence type="ECO:0000313" key="11">
    <source>
        <dbReference type="Proteomes" id="UP001195483"/>
    </source>
</evidence>
<dbReference type="InterPro" id="IPR039426">
    <property type="entry name" value="TonB-dep_rcpt-like"/>
</dbReference>
<evidence type="ECO:0000256" key="7">
    <source>
        <dbReference type="SAM" id="MobiDB-lite"/>
    </source>
</evidence>
<dbReference type="Proteomes" id="UP001195483">
    <property type="component" value="Unassembled WGS sequence"/>
</dbReference>
<gene>
    <name evidence="10" type="ORF">CHS0354_000625</name>
</gene>
<dbReference type="Gene3D" id="2.170.130.10">
    <property type="entry name" value="TonB-dependent receptor, plug domain"/>
    <property type="match status" value="1"/>
</dbReference>
<dbReference type="InterPro" id="IPR023996">
    <property type="entry name" value="TonB-dep_OMP_SusC/RagA"/>
</dbReference>
<dbReference type="InterPro" id="IPR000531">
    <property type="entry name" value="Beta-barrel_TonB"/>
</dbReference>
<protein>
    <recommendedName>
        <fullName evidence="12">TonB-dependent receptor</fullName>
    </recommendedName>
</protein>
<dbReference type="Pfam" id="PF00593">
    <property type="entry name" value="TonB_dep_Rec_b-barrel"/>
    <property type="match status" value="1"/>
</dbReference>
<evidence type="ECO:0000256" key="2">
    <source>
        <dbReference type="ARBA" id="ARBA00022448"/>
    </source>
</evidence>
<feature type="domain" description="TonB-dependent receptor plug" evidence="9">
    <location>
        <begin position="395"/>
        <end position="499"/>
    </location>
</feature>
<reference evidence="10" key="3">
    <citation type="submission" date="2023-05" db="EMBL/GenBank/DDBJ databases">
        <authorList>
            <person name="Smith C.H."/>
        </authorList>
    </citation>
    <scope>NUCLEOTIDE SEQUENCE</scope>
    <source>
        <strain evidence="10">CHS0354</strain>
        <tissue evidence="10">Mantle</tissue>
    </source>
</reference>
<evidence type="ECO:0000256" key="1">
    <source>
        <dbReference type="ARBA" id="ARBA00004571"/>
    </source>
</evidence>
<reference evidence="10" key="1">
    <citation type="journal article" date="2021" name="Genome Biol. Evol.">
        <title>A High-Quality Reference Genome for a Parasitic Bivalve with Doubly Uniparental Inheritance (Bivalvia: Unionida).</title>
        <authorList>
            <person name="Smith C.H."/>
        </authorList>
    </citation>
    <scope>NUCLEOTIDE SEQUENCE</scope>
    <source>
        <strain evidence="10">CHS0354</strain>
    </source>
</reference>
<evidence type="ECO:0000256" key="3">
    <source>
        <dbReference type="ARBA" id="ARBA00022692"/>
    </source>
</evidence>
<name>A0AAE0T7A8_9BIVA</name>
<dbReference type="SUPFAM" id="SSF56935">
    <property type="entry name" value="Porins"/>
    <property type="match status" value="1"/>
</dbReference>
<evidence type="ECO:0000313" key="10">
    <source>
        <dbReference type="EMBL" id="KAK3604961.1"/>
    </source>
</evidence>
<keyword evidence="6" id="KW-0998">Cell outer membrane</keyword>
<dbReference type="InterPro" id="IPR037066">
    <property type="entry name" value="Plug_dom_sf"/>
</dbReference>
<comment type="subcellular location">
    <subcellularLocation>
        <location evidence="1">Cell outer membrane</location>
        <topology evidence="1">Multi-pass membrane protein</topology>
    </subcellularLocation>
</comment>
<dbReference type="Pfam" id="PF13715">
    <property type="entry name" value="CarbopepD_reg_2"/>
    <property type="match status" value="1"/>
</dbReference>
<comment type="caution">
    <text evidence="10">The sequence shown here is derived from an EMBL/GenBank/DDBJ whole genome shotgun (WGS) entry which is preliminary data.</text>
</comment>
<feature type="domain" description="TonB-dependent receptor-like beta-barrel" evidence="8">
    <location>
        <begin position="664"/>
        <end position="1242"/>
    </location>
</feature>
<dbReference type="InterPro" id="IPR012910">
    <property type="entry name" value="Plug_dom"/>
</dbReference>
<dbReference type="InterPro" id="IPR023997">
    <property type="entry name" value="TonB-dep_OMP_SusC/RagA_CS"/>
</dbReference>
<keyword evidence="5" id="KW-0472">Membrane</keyword>
<reference evidence="10" key="2">
    <citation type="journal article" date="2021" name="Genome Biol. Evol.">
        <title>Developing a high-quality reference genome for a parasitic bivalve with doubly uniparental inheritance (Bivalvia: Unionida).</title>
        <authorList>
            <person name="Smith C.H."/>
        </authorList>
    </citation>
    <scope>NUCLEOTIDE SEQUENCE</scope>
    <source>
        <strain evidence="10">CHS0354</strain>
        <tissue evidence="10">Mantle</tissue>
    </source>
</reference>
<evidence type="ECO:0000259" key="8">
    <source>
        <dbReference type="Pfam" id="PF00593"/>
    </source>
</evidence>
<keyword evidence="11" id="KW-1185">Reference proteome</keyword>
<dbReference type="InterPro" id="IPR036942">
    <property type="entry name" value="Beta-barrel_TonB_sf"/>
</dbReference>
<keyword evidence="2" id="KW-0813">Transport</keyword>
<evidence type="ECO:0000259" key="9">
    <source>
        <dbReference type="Pfam" id="PF07715"/>
    </source>
</evidence>
<dbReference type="PROSITE" id="PS52016">
    <property type="entry name" value="TONB_DEPENDENT_REC_3"/>
    <property type="match status" value="1"/>
</dbReference>
<keyword evidence="3" id="KW-0812">Transmembrane</keyword>
<dbReference type="EMBL" id="JAEAOA010000085">
    <property type="protein sequence ID" value="KAK3604961.1"/>
    <property type="molecule type" value="Genomic_DNA"/>
</dbReference>
<feature type="region of interest" description="Disordered" evidence="7">
    <location>
        <begin position="48"/>
        <end position="88"/>
    </location>
</feature>
<feature type="compositionally biased region" description="Basic and acidic residues" evidence="7">
    <location>
        <begin position="53"/>
        <end position="74"/>
    </location>
</feature>
<evidence type="ECO:0000256" key="6">
    <source>
        <dbReference type="ARBA" id="ARBA00023237"/>
    </source>
</evidence>
<dbReference type="Gene3D" id="2.60.40.1120">
    <property type="entry name" value="Carboxypeptidase-like, regulatory domain"/>
    <property type="match status" value="1"/>
</dbReference>
<evidence type="ECO:0008006" key="12">
    <source>
        <dbReference type="Google" id="ProtNLM"/>
    </source>
</evidence>
<sequence length="1286" mass="142413">MSDQELKHIVASLAISIKEVSASQKKTDKQIKELFASQKKTDEQIKELFASQKKTDAQQKKTDAQQKKTDEQIKELSASQKKTDEQIKELSVEHKKTEKLIKELSASQKKTDEQIKELFASQKKTDEQIKELSVEHKKTDAQQKKTDELIKELSASQKKTDEQIKELSVEHKKTDAQQKKTDELIKELSVEHKKTESTLKGLGFNVGMAVEEYFYNSLDLTKKVANIQFDDCQKNLHGFNRELKLQDEFDITMANTTKGLLVECKHHVVKEDVVKLRETSVHIPLQAQQTTESLTEPQLEQQQIKVSGIVKDEVKEPMIGATIKVKGSTTGVKTNVNGEFTLTVDPTAILVITFIGYESKEIAVNGQTELTVIMKVKPKTMEDVVVIGFATEDKKVSTASTSLITGEELTKTVSSRIEQAIQGKMAGVTINQNSGSPGSEFAVRIRGIGTPNSSDPLYVIDGVKAGGMDFLNPSDIERIDILKDAASAAIYGVAAANGVVLITTKKGQKESFEISYSGYGGIQQLEKKVNLLDAYQYNNLYGFGDPEYSTDWQSAVIGSAPITNHAISFSGGSKKITYNVSGGYYKQFGIVGAPIQPDKSSYERFTFRSNLQAETLDNLTIKANVSFSATSRRVLPENDIINGVVPRLLNYSPSVPIYDETTNNPYYDTRVASDLKNPVSTILTHETAWTQFKTFNDVTLEYEIIKGLKISVLQNIDYSEARNKIFQPEYNFAPQDNRVGNLLTEQRYTWYNWTNQGTISYNADFLEDHDFSILAGYSLFEGNYEFLTATNTALGTNNFNDANLGLATGGSAGAGTGAIKSSHSLLSFFGRINYVFQEKYALTSNLRVDGSSRFGPANRFAILPSVSASWVFSEEDFFNELNDVVNLAKLRVSWGLNGNEEIGDYGYYSNIYTGQRYVFGTGETETNGSTITVVTNPELRWETSSQLDVGLDFAFFNNKLTVSLDYYHKQTNDVLIYVPIPGQVGLGASAVNAGSVLNQGVELELVHKNSISDLKYTVTANVTYLNNNVLSLGNGGQPIWAGNLFHLGDNVSKTTVGSPIASFYGYKTQGVFQNQFEIKEYVGPDGKTLIQPNAVPGDFKYTDVNKDGKLDDNDKVYLGKPLPDVTASISIALEYMNFDFYVLFDGSFGNSVYRGYAGYNYGAVNQQANILNAWKKEGDASTHPITDKGYVSKESLKSSNFFVEDASFVKIRNVQLGYSLPKEIIAGSPVASLRVYASVQNLYTFTGYSGFDPEIGRIGNSLEMGIDKGFYPSARTFTFGIELKLR</sequence>
<dbReference type="Pfam" id="PF07715">
    <property type="entry name" value="Plug"/>
    <property type="match status" value="1"/>
</dbReference>